<keyword evidence="4" id="KW-1185">Reference proteome</keyword>
<name>A0ABP1QQQ6_9HEXA</name>
<comment type="caution">
    <text evidence="3">The sequence shown here is derived from an EMBL/GenBank/DDBJ whole genome shotgun (WGS) entry which is preliminary data.</text>
</comment>
<evidence type="ECO:0000313" key="4">
    <source>
        <dbReference type="Proteomes" id="UP001642540"/>
    </source>
</evidence>
<feature type="transmembrane region" description="Helical" evidence="2">
    <location>
        <begin position="160"/>
        <end position="179"/>
    </location>
</feature>
<gene>
    <name evidence="3" type="ORF">ODALV1_LOCUS12662</name>
</gene>
<proteinExistence type="predicted"/>
<dbReference type="InterPro" id="IPR035992">
    <property type="entry name" value="Ricin_B-like_lectins"/>
</dbReference>
<keyword evidence="2" id="KW-1133">Transmembrane helix</keyword>
<feature type="compositionally biased region" description="Basic residues" evidence="1">
    <location>
        <begin position="1"/>
        <end position="29"/>
    </location>
</feature>
<dbReference type="Proteomes" id="UP001642540">
    <property type="component" value="Unassembled WGS sequence"/>
</dbReference>
<accession>A0ABP1QQQ6</accession>
<dbReference type="CDD" id="cd00161">
    <property type="entry name" value="beta-trefoil_Ricin-like"/>
    <property type="match status" value="1"/>
</dbReference>
<keyword evidence="2" id="KW-0472">Membrane</keyword>
<evidence type="ECO:0000256" key="2">
    <source>
        <dbReference type="SAM" id="Phobius"/>
    </source>
</evidence>
<organism evidence="3 4">
    <name type="scientific">Orchesella dallaii</name>
    <dbReference type="NCBI Taxonomy" id="48710"/>
    <lineage>
        <taxon>Eukaryota</taxon>
        <taxon>Metazoa</taxon>
        <taxon>Ecdysozoa</taxon>
        <taxon>Arthropoda</taxon>
        <taxon>Hexapoda</taxon>
        <taxon>Collembola</taxon>
        <taxon>Entomobryomorpha</taxon>
        <taxon>Entomobryoidea</taxon>
        <taxon>Orchesellidae</taxon>
        <taxon>Orchesellinae</taxon>
        <taxon>Orchesella</taxon>
    </lineage>
</organism>
<evidence type="ECO:0008006" key="5">
    <source>
        <dbReference type="Google" id="ProtNLM"/>
    </source>
</evidence>
<sequence>MPNKKRSRNTNSHKKRARKLKRLQAKPKKQLPQPPSGESIADTNSTSTTDSVHGQSRTASQEKLAGFSESSFVSAGGPGPNEIIADSAKNNTRNNNEDETNPEGDIPSSLDWNPTISNEEMGSVGQECLKPVDTMTMDSDDKTIQANRRIVSSNIRRKKMIIWMLIFILGSEIVCSDLQGNLWSTGCHRAEFLSMLDYILWFIAYVFLAFILTVVIFCISVLSLINISFANDDYELQNIRGRNSRSPENSLNGLYSIESAANGLVLTAKHAKRALGSVILHKWYDVGSQLWLVTKFDPGRGYNLKPLENEFNSVTSTLENNAHSFNAWEFKNVKTSPGTFVIFNVINMRCLQAPSLTRSRPVEFAKCQPKNKLQHWKLNKQE</sequence>
<protein>
    <recommendedName>
        <fullName evidence="5">Ricin B lectin domain-containing protein</fullName>
    </recommendedName>
</protein>
<keyword evidence="2" id="KW-0812">Transmembrane</keyword>
<dbReference type="SUPFAM" id="SSF50370">
    <property type="entry name" value="Ricin B-like lectins"/>
    <property type="match status" value="1"/>
</dbReference>
<evidence type="ECO:0000256" key="1">
    <source>
        <dbReference type="SAM" id="MobiDB-lite"/>
    </source>
</evidence>
<dbReference type="PROSITE" id="PS50231">
    <property type="entry name" value="RICIN_B_LECTIN"/>
    <property type="match status" value="1"/>
</dbReference>
<dbReference type="EMBL" id="CAXLJM020000038">
    <property type="protein sequence ID" value="CAL8107404.1"/>
    <property type="molecule type" value="Genomic_DNA"/>
</dbReference>
<feature type="transmembrane region" description="Helical" evidence="2">
    <location>
        <begin position="199"/>
        <end position="225"/>
    </location>
</feature>
<dbReference type="Gene3D" id="2.80.10.50">
    <property type="match status" value="1"/>
</dbReference>
<evidence type="ECO:0000313" key="3">
    <source>
        <dbReference type="EMBL" id="CAL8107404.1"/>
    </source>
</evidence>
<feature type="compositionally biased region" description="Polar residues" evidence="1">
    <location>
        <begin position="41"/>
        <end position="61"/>
    </location>
</feature>
<reference evidence="3 4" key="1">
    <citation type="submission" date="2024-08" db="EMBL/GenBank/DDBJ databases">
        <authorList>
            <person name="Cucini C."/>
            <person name="Frati F."/>
        </authorList>
    </citation>
    <scope>NUCLEOTIDE SEQUENCE [LARGE SCALE GENOMIC DNA]</scope>
</reference>
<feature type="region of interest" description="Disordered" evidence="1">
    <location>
        <begin position="1"/>
        <end position="117"/>
    </location>
</feature>